<dbReference type="InterPro" id="IPR000467">
    <property type="entry name" value="G_patch_dom"/>
</dbReference>
<dbReference type="InterPro" id="IPR012677">
    <property type="entry name" value="Nucleotide-bd_a/b_plait_sf"/>
</dbReference>
<organism evidence="12 13">
    <name type="scientific">Trichuris muris</name>
    <name type="common">Mouse whipworm</name>
    <dbReference type="NCBI Taxonomy" id="70415"/>
    <lineage>
        <taxon>Eukaryota</taxon>
        <taxon>Metazoa</taxon>
        <taxon>Ecdysozoa</taxon>
        <taxon>Nematoda</taxon>
        <taxon>Enoplea</taxon>
        <taxon>Dorylaimia</taxon>
        <taxon>Trichinellida</taxon>
        <taxon>Trichuridae</taxon>
        <taxon>Trichuris</taxon>
    </lineage>
</organism>
<dbReference type="CDD" id="cd12647">
    <property type="entry name" value="RRM_UHM_SPF45"/>
    <property type="match status" value="1"/>
</dbReference>
<evidence type="ECO:0000256" key="1">
    <source>
        <dbReference type="ARBA" id="ARBA00004123"/>
    </source>
</evidence>
<dbReference type="GO" id="GO:0045292">
    <property type="term" value="P:mRNA cis splicing, via spliceosome"/>
    <property type="evidence" value="ECO:0007669"/>
    <property type="project" value="InterPro"/>
</dbReference>
<dbReference type="InterPro" id="IPR034653">
    <property type="entry name" value="SPF45_RRM"/>
</dbReference>
<dbReference type="PROSITE" id="PS50174">
    <property type="entry name" value="G_PATCH"/>
    <property type="match status" value="1"/>
</dbReference>
<dbReference type="InterPro" id="IPR035979">
    <property type="entry name" value="RBD_domain_sf"/>
</dbReference>
<dbReference type="InterPro" id="IPR000504">
    <property type="entry name" value="RRM_dom"/>
</dbReference>
<evidence type="ECO:0000259" key="11">
    <source>
        <dbReference type="PROSITE" id="PS50174"/>
    </source>
</evidence>
<evidence type="ECO:0000256" key="10">
    <source>
        <dbReference type="SAM" id="MobiDB-lite"/>
    </source>
</evidence>
<keyword evidence="3" id="KW-0694">RNA-binding</keyword>
<keyword evidence="2" id="KW-0507">mRNA processing</keyword>
<comment type="subunit">
    <text evidence="6">Binds SXL. Associates with the spliceosome. Interacts with SF3B1, SF1 and U2AF2.</text>
</comment>
<evidence type="ECO:0000256" key="6">
    <source>
        <dbReference type="ARBA" id="ARBA00065586"/>
    </source>
</evidence>
<evidence type="ECO:0000256" key="2">
    <source>
        <dbReference type="ARBA" id="ARBA00022664"/>
    </source>
</evidence>
<dbReference type="STRING" id="70415.A0A5S6QYW1"/>
<dbReference type="InterPro" id="IPR040052">
    <property type="entry name" value="RBM17"/>
</dbReference>
<dbReference type="WBParaSite" id="TMUE_3000012338.1">
    <property type="protein sequence ID" value="TMUE_3000012338.1"/>
    <property type="gene ID" value="WBGene00285852"/>
</dbReference>
<dbReference type="Gene3D" id="3.30.70.330">
    <property type="match status" value="1"/>
</dbReference>
<evidence type="ECO:0000313" key="13">
    <source>
        <dbReference type="WBParaSite" id="TMUE_3000012338.1"/>
    </source>
</evidence>
<dbReference type="Pfam" id="PF01585">
    <property type="entry name" value="G-patch"/>
    <property type="match status" value="1"/>
</dbReference>
<proteinExistence type="predicted"/>
<accession>A0A5S6QYW1</accession>
<evidence type="ECO:0000256" key="9">
    <source>
        <dbReference type="ARBA" id="ARBA00079492"/>
    </source>
</evidence>
<keyword evidence="12" id="KW-1185">Reference proteome</keyword>
<reference evidence="13" key="1">
    <citation type="submission" date="2019-12" db="UniProtKB">
        <authorList>
            <consortium name="WormBaseParasite"/>
        </authorList>
    </citation>
    <scope>IDENTIFICATION</scope>
</reference>
<keyword evidence="4" id="KW-0508">mRNA splicing</keyword>
<protein>
    <recommendedName>
        <fullName evidence="7">Splicing factor 45</fullName>
    </recommendedName>
    <alternativeName>
        <fullName evidence="9">45 kDa-splicing factor</fullName>
    </alternativeName>
    <alternativeName>
        <fullName evidence="8">RNA-binding motif protein 17</fullName>
    </alternativeName>
</protein>
<dbReference type="GO" id="GO:0071011">
    <property type="term" value="C:precatalytic spliceosome"/>
    <property type="evidence" value="ECO:0007669"/>
    <property type="project" value="TreeGrafter"/>
</dbReference>
<name>A0A5S6QYW1_TRIMR</name>
<evidence type="ECO:0000313" key="12">
    <source>
        <dbReference type="Proteomes" id="UP000046395"/>
    </source>
</evidence>
<dbReference type="Pfam" id="PF00076">
    <property type="entry name" value="RRM_1"/>
    <property type="match status" value="1"/>
</dbReference>
<dbReference type="GO" id="GO:0003723">
    <property type="term" value="F:RNA binding"/>
    <property type="evidence" value="ECO:0007669"/>
    <property type="project" value="UniProtKB-KW"/>
</dbReference>
<dbReference type="InterPro" id="IPR003954">
    <property type="entry name" value="RRM_euk-type"/>
</dbReference>
<evidence type="ECO:0000256" key="8">
    <source>
        <dbReference type="ARBA" id="ARBA00075691"/>
    </source>
</evidence>
<dbReference type="PANTHER" id="PTHR13288">
    <property type="entry name" value="SPLICING FACTOR 45 SPF45"/>
    <property type="match status" value="1"/>
</dbReference>
<dbReference type="FunFam" id="3.30.70.330:FF:000079">
    <property type="entry name" value="Putative splicing factor 45"/>
    <property type="match status" value="1"/>
</dbReference>
<evidence type="ECO:0000256" key="7">
    <source>
        <dbReference type="ARBA" id="ARBA00074919"/>
    </source>
</evidence>
<dbReference type="AlphaFoldDB" id="A0A5S6QYW1"/>
<comment type="subcellular location">
    <subcellularLocation>
        <location evidence="1">Nucleus</location>
    </subcellularLocation>
</comment>
<dbReference type="GO" id="GO:0000380">
    <property type="term" value="P:alternative mRNA splicing, via spliceosome"/>
    <property type="evidence" value="ECO:0007669"/>
    <property type="project" value="TreeGrafter"/>
</dbReference>
<dbReference type="SMART" id="SM00361">
    <property type="entry name" value="RRM_1"/>
    <property type="match status" value="1"/>
</dbReference>
<feature type="domain" description="G-patch" evidence="11">
    <location>
        <begin position="207"/>
        <end position="247"/>
    </location>
</feature>
<dbReference type="Proteomes" id="UP000046395">
    <property type="component" value="Unassembled WGS sequence"/>
</dbReference>
<dbReference type="PANTHER" id="PTHR13288:SF8">
    <property type="entry name" value="SPLICING FACTOR 45"/>
    <property type="match status" value="1"/>
</dbReference>
<dbReference type="SUPFAM" id="SSF54928">
    <property type="entry name" value="RNA-binding domain, RBD"/>
    <property type="match status" value="1"/>
</dbReference>
<sequence>MSLYDGIESFTLPAQPAQEKSLKVDENWKSSLKLLASHIQLKKVSGAQNKDRPKAHPLNSSGGSTSGLIRTVVSKKEKNKTIVIEDATPYSTLPIQQSDDLSEDWHVDDEYNALFPNVYERLVEQRAQERVKQLVEVQKRLAYDYPSSDDDDSSDAENIGGVAEKRSNLGVAIAPPQALVEEDNKLLEESSLAQSSTKPDYVPGSKGLNFAARIMERYGYKQGSGLGKTEQGISTALQVEKTGLRLGKIIHEKDVQKDEAPAEANECADPPKVAALGSVVPEEPPPMESMTTILKSPTKVMLLRNMVGAGDVDADLQPEVQEEMAKYGDVQKCLVFEVPNAVSWDAVRIFVEFAKVEQAIKAVVALNGRFFGGRTVYASFYDLDKFERLQLTD</sequence>
<evidence type="ECO:0000256" key="5">
    <source>
        <dbReference type="ARBA" id="ARBA00023242"/>
    </source>
</evidence>
<feature type="region of interest" description="Disordered" evidence="10">
    <location>
        <begin position="45"/>
        <end position="67"/>
    </location>
</feature>
<evidence type="ECO:0000256" key="3">
    <source>
        <dbReference type="ARBA" id="ARBA00022884"/>
    </source>
</evidence>
<keyword evidence="5" id="KW-0539">Nucleus</keyword>
<dbReference type="SMART" id="SM00443">
    <property type="entry name" value="G_patch"/>
    <property type="match status" value="1"/>
</dbReference>
<evidence type="ECO:0000256" key="4">
    <source>
        <dbReference type="ARBA" id="ARBA00023187"/>
    </source>
</evidence>
<feature type="compositionally biased region" description="Polar residues" evidence="10">
    <location>
        <begin position="58"/>
        <end position="67"/>
    </location>
</feature>